<gene>
    <name evidence="2" type="ORF">PVAP13_1NG072150</name>
</gene>
<name>A0A8T0WNM6_PANVG</name>
<evidence type="ECO:0000256" key="1">
    <source>
        <dbReference type="SAM" id="MobiDB-lite"/>
    </source>
</evidence>
<dbReference type="EMBL" id="CM029038">
    <property type="protein sequence ID" value="KAG2648905.1"/>
    <property type="molecule type" value="Genomic_DNA"/>
</dbReference>
<reference evidence="2" key="1">
    <citation type="submission" date="2020-05" db="EMBL/GenBank/DDBJ databases">
        <title>WGS assembly of Panicum virgatum.</title>
        <authorList>
            <person name="Lovell J.T."/>
            <person name="Jenkins J."/>
            <person name="Shu S."/>
            <person name="Juenger T.E."/>
            <person name="Schmutz J."/>
        </authorList>
    </citation>
    <scope>NUCLEOTIDE SEQUENCE</scope>
    <source>
        <strain evidence="2">AP13</strain>
    </source>
</reference>
<accession>A0A8T0WNM6</accession>
<evidence type="ECO:0000313" key="2">
    <source>
        <dbReference type="EMBL" id="KAG2648905.1"/>
    </source>
</evidence>
<comment type="caution">
    <text evidence="2">The sequence shown here is derived from an EMBL/GenBank/DDBJ whole genome shotgun (WGS) entry which is preliminary data.</text>
</comment>
<sequence length="70" mass="7248">MRVKTQKYISNRSLISPPTDEATSSPPLRLPLVGGPLSSPHPATAATAVPPAPPRRFPRAVHGGFPALGG</sequence>
<feature type="compositionally biased region" description="Low complexity" evidence="1">
    <location>
        <begin position="24"/>
        <end position="49"/>
    </location>
</feature>
<evidence type="ECO:0000313" key="3">
    <source>
        <dbReference type="Proteomes" id="UP000823388"/>
    </source>
</evidence>
<proteinExistence type="predicted"/>
<dbReference type="Proteomes" id="UP000823388">
    <property type="component" value="Chromosome 1N"/>
</dbReference>
<dbReference type="AlphaFoldDB" id="A0A8T0WNM6"/>
<feature type="compositionally biased region" description="Polar residues" evidence="1">
    <location>
        <begin position="7"/>
        <end position="16"/>
    </location>
</feature>
<keyword evidence="3" id="KW-1185">Reference proteome</keyword>
<protein>
    <submittedName>
        <fullName evidence="2">Uncharacterized protein</fullName>
    </submittedName>
</protein>
<organism evidence="2 3">
    <name type="scientific">Panicum virgatum</name>
    <name type="common">Blackwell switchgrass</name>
    <dbReference type="NCBI Taxonomy" id="38727"/>
    <lineage>
        <taxon>Eukaryota</taxon>
        <taxon>Viridiplantae</taxon>
        <taxon>Streptophyta</taxon>
        <taxon>Embryophyta</taxon>
        <taxon>Tracheophyta</taxon>
        <taxon>Spermatophyta</taxon>
        <taxon>Magnoliopsida</taxon>
        <taxon>Liliopsida</taxon>
        <taxon>Poales</taxon>
        <taxon>Poaceae</taxon>
        <taxon>PACMAD clade</taxon>
        <taxon>Panicoideae</taxon>
        <taxon>Panicodae</taxon>
        <taxon>Paniceae</taxon>
        <taxon>Panicinae</taxon>
        <taxon>Panicum</taxon>
        <taxon>Panicum sect. Hiantes</taxon>
    </lineage>
</organism>
<feature type="region of interest" description="Disordered" evidence="1">
    <location>
        <begin position="1"/>
        <end position="70"/>
    </location>
</feature>